<feature type="transmembrane region" description="Helical" evidence="1">
    <location>
        <begin position="7"/>
        <end position="26"/>
    </location>
</feature>
<dbReference type="AlphaFoldDB" id="A0A4Q0P5L2"/>
<accession>A0A4Q0P5L2</accession>
<keyword evidence="1" id="KW-0472">Membrane</keyword>
<keyword evidence="1" id="KW-1133">Transmembrane helix</keyword>
<sequence>MKSQIKKIVLFLAIIVNIGVLFVNIYNSIVYDPNWGTHIPSSIETARNYFTTKSPSNLFKIFGIVIHILGINSVIRFWKNDKQIRLYNISALFLILIIDLLTFAYFLPRNDIMFDLNSTADIQTLTTAWREWANMNWVRTFITFGIVMLYSLSLNKLYKLRQV</sequence>
<keyword evidence="3" id="KW-1185">Reference proteome</keyword>
<organism evidence="2 3">
    <name type="scientific">Leeuwenhoekiella polynyae</name>
    <dbReference type="NCBI Taxonomy" id="1550906"/>
    <lineage>
        <taxon>Bacteria</taxon>
        <taxon>Pseudomonadati</taxon>
        <taxon>Bacteroidota</taxon>
        <taxon>Flavobacteriia</taxon>
        <taxon>Flavobacteriales</taxon>
        <taxon>Flavobacteriaceae</taxon>
        <taxon>Leeuwenhoekiella</taxon>
    </lineage>
</organism>
<dbReference type="EMBL" id="QOVK01000007">
    <property type="protein sequence ID" value="RXG21721.1"/>
    <property type="molecule type" value="Genomic_DNA"/>
</dbReference>
<feature type="transmembrane region" description="Helical" evidence="1">
    <location>
        <begin position="58"/>
        <end position="75"/>
    </location>
</feature>
<dbReference type="Pfam" id="PF08592">
    <property type="entry name" value="Anthrone_oxy"/>
    <property type="match status" value="1"/>
</dbReference>
<evidence type="ECO:0000313" key="3">
    <source>
        <dbReference type="Proteomes" id="UP000289859"/>
    </source>
</evidence>
<dbReference type="InterPro" id="IPR013901">
    <property type="entry name" value="Anthrone_oxy"/>
</dbReference>
<feature type="transmembrane region" description="Helical" evidence="1">
    <location>
        <begin position="87"/>
        <end position="107"/>
    </location>
</feature>
<dbReference type="RefSeq" id="WP_128765432.1">
    <property type="nucleotide sequence ID" value="NZ_JBHUOO010000004.1"/>
</dbReference>
<comment type="caution">
    <text evidence="2">The sequence shown here is derived from an EMBL/GenBank/DDBJ whole genome shotgun (WGS) entry which is preliminary data.</text>
</comment>
<evidence type="ECO:0000256" key="1">
    <source>
        <dbReference type="SAM" id="Phobius"/>
    </source>
</evidence>
<protein>
    <recommendedName>
        <fullName evidence="4">DUF1772 domain-containing protein</fullName>
    </recommendedName>
</protein>
<feature type="transmembrane region" description="Helical" evidence="1">
    <location>
        <begin position="137"/>
        <end position="158"/>
    </location>
</feature>
<proteinExistence type="predicted"/>
<gene>
    <name evidence="2" type="ORF">DSM02_1966</name>
</gene>
<evidence type="ECO:0008006" key="4">
    <source>
        <dbReference type="Google" id="ProtNLM"/>
    </source>
</evidence>
<dbReference type="OrthoDB" id="878027at2"/>
<evidence type="ECO:0000313" key="2">
    <source>
        <dbReference type="EMBL" id="RXG21721.1"/>
    </source>
</evidence>
<name>A0A4Q0P5L2_9FLAO</name>
<keyword evidence="1" id="KW-0812">Transmembrane</keyword>
<dbReference type="Proteomes" id="UP000289859">
    <property type="component" value="Unassembled WGS sequence"/>
</dbReference>
<reference evidence="2 3" key="1">
    <citation type="submission" date="2018-07" db="EMBL/GenBank/DDBJ databases">
        <title>Leeuwenhoekiella genomics.</title>
        <authorList>
            <person name="Tahon G."/>
            <person name="Willems A."/>
        </authorList>
    </citation>
    <scope>NUCLEOTIDE SEQUENCE [LARGE SCALE GENOMIC DNA]</scope>
    <source>
        <strain evidence="2 3">LMG 29608</strain>
    </source>
</reference>